<dbReference type="EMBL" id="CP096658">
    <property type="protein sequence ID" value="UPW02385.1"/>
    <property type="molecule type" value="Genomic_DNA"/>
</dbReference>
<dbReference type="InterPro" id="IPR029060">
    <property type="entry name" value="PIN-like_dom_sf"/>
</dbReference>
<proteinExistence type="predicted"/>
<dbReference type="KEGG" id="haxz:M0R88_06370"/>
<evidence type="ECO:0000313" key="3">
    <source>
        <dbReference type="Proteomes" id="UP000830434"/>
    </source>
</evidence>
<reference evidence="2" key="1">
    <citation type="submission" date="2022-04" db="EMBL/GenBank/DDBJ databases">
        <title>Diverse halophilic archaea isolated from saline environments.</title>
        <authorList>
            <person name="Cui H.-L."/>
        </authorList>
    </citation>
    <scope>NUCLEOTIDE SEQUENCE</scope>
    <source>
        <strain evidence="2">XZYJT40</strain>
    </source>
</reference>
<dbReference type="SUPFAM" id="SSF88723">
    <property type="entry name" value="PIN domain-like"/>
    <property type="match status" value="1"/>
</dbReference>
<dbReference type="RefSeq" id="WP_248656763.1">
    <property type="nucleotide sequence ID" value="NZ_CP096658.1"/>
</dbReference>
<name>A0A8U0IP31_9EURY</name>
<dbReference type="Proteomes" id="UP000830434">
    <property type="component" value="Chromosome"/>
</dbReference>
<organism evidence="2 3">
    <name type="scientific">Halorussus gelatinilyticus</name>
    <dbReference type="NCBI Taxonomy" id="2937524"/>
    <lineage>
        <taxon>Archaea</taxon>
        <taxon>Methanobacteriati</taxon>
        <taxon>Methanobacteriota</taxon>
        <taxon>Stenosarchaea group</taxon>
        <taxon>Halobacteria</taxon>
        <taxon>Halobacteriales</taxon>
        <taxon>Haladaptataceae</taxon>
        <taxon>Halorussus</taxon>
    </lineage>
</organism>
<sequence length="92" mass="10242">MNLLELRTVLAKKKRIEQEQVEEVINRISEEVEVFVHETSDVLATNRLQKETLLYPMDCLLLAAAEDADAELVTFDSGVVDAGATPPSELLD</sequence>
<dbReference type="GeneID" id="72189463"/>
<accession>A0A8U0IP31</accession>
<dbReference type="AlphaFoldDB" id="A0A8U0IP31"/>
<dbReference type="Pfam" id="PF01850">
    <property type="entry name" value="PIN"/>
    <property type="match status" value="1"/>
</dbReference>
<dbReference type="InterPro" id="IPR002716">
    <property type="entry name" value="PIN_dom"/>
</dbReference>
<dbReference type="Gene3D" id="3.40.50.1010">
    <property type="entry name" value="5'-nuclease"/>
    <property type="match status" value="1"/>
</dbReference>
<evidence type="ECO:0000259" key="1">
    <source>
        <dbReference type="Pfam" id="PF01850"/>
    </source>
</evidence>
<keyword evidence="3" id="KW-1185">Reference proteome</keyword>
<gene>
    <name evidence="2" type="ORF">M0R88_06370</name>
</gene>
<protein>
    <submittedName>
        <fullName evidence="2">PIN domain-containing protein</fullName>
    </submittedName>
</protein>
<feature type="domain" description="PIN" evidence="1">
    <location>
        <begin position="2"/>
        <end position="78"/>
    </location>
</feature>
<evidence type="ECO:0000313" key="2">
    <source>
        <dbReference type="EMBL" id="UPW02385.1"/>
    </source>
</evidence>